<comment type="function">
    <text evidence="1">Alpha-L-fucosidase is responsible for hydrolyzing the alpha-1,6-linked fucose joined to the reducing-end N-acetylglucosamine of the carbohydrate moieties of glycoproteins.</text>
</comment>
<evidence type="ECO:0000256" key="7">
    <source>
        <dbReference type="PIRSR" id="PIRSR001092-1"/>
    </source>
</evidence>
<evidence type="ECO:0000256" key="1">
    <source>
        <dbReference type="ARBA" id="ARBA00004071"/>
    </source>
</evidence>
<evidence type="ECO:0000256" key="5">
    <source>
        <dbReference type="ARBA" id="ARBA00022801"/>
    </source>
</evidence>
<comment type="similarity">
    <text evidence="2">Belongs to the glycosyl hydrolase 29 family.</text>
</comment>
<dbReference type="EMBL" id="JAOTIF010000003">
    <property type="protein sequence ID" value="MCU7548797.1"/>
    <property type="molecule type" value="Genomic_DNA"/>
</dbReference>
<keyword evidence="5" id="KW-0378">Hydrolase</keyword>
<dbReference type="GO" id="GO:0005764">
    <property type="term" value="C:lysosome"/>
    <property type="evidence" value="ECO:0007669"/>
    <property type="project" value="TreeGrafter"/>
</dbReference>
<name>A0A9X3BH19_9BACT</name>
<dbReference type="InterPro" id="IPR000933">
    <property type="entry name" value="Glyco_hydro_29"/>
</dbReference>
<reference evidence="10" key="2">
    <citation type="submission" date="2023-04" db="EMBL/GenBank/DDBJ databases">
        <title>Paracnuella aquatica gen. nov., sp. nov., a member of the family Chitinophagaceae isolated from a hot spring.</title>
        <authorList>
            <person name="Wang C."/>
        </authorList>
    </citation>
    <scope>NUCLEOTIDE SEQUENCE</scope>
    <source>
        <strain evidence="10">LB-8</strain>
    </source>
</reference>
<dbReference type="InterPro" id="IPR016286">
    <property type="entry name" value="FUC_metazoa-typ"/>
</dbReference>
<dbReference type="RefSeq" id="WP_279296242.1">
    <property type="nucleotide sequence ID" value="NZ_JAOTIF010000003.1"/>
</dbReference>
<organism evidence="10 11">
    <name type="scientific">Paraflavisolibacter caeni</name>
    <dbReference type="NCBI Taxonomy" id="2982496"/>
    <lineage>
        <taxon>Bacteria</taxon>
        <taxon>Pseudomonadati</taxon>
        <taxon>Bacteroidota</taxon>
        <taxon>Chitinophagia</taxon>
        <taxon>Chitinophagales</taxon>
        <taxon>Chitinophagaceae</taxon>
        <taxon>Paraflavisolibacter</taxon>
    </lineage>
</organism>
<feature type="domain" description="Glycoside hydrolase family 29 N-terminal" evidence="9">
    <location>
        <begin position="25"/>
        <end position="335"/>
    </location>
</feature>
<protein>
    <recommendedName>
        <fullName evidence="3">alpha-L-fucosidase</fullName>
        <ecNumber evidence="3">3.2.1.51</ecNumber>
    </recommendedName>
</protein>
<reference evidence="10" key="1">
    <citation type="submission" date="2022-09" db="EMBL/GenBank/DDBJ databases">
        <authorList>
            <person name="Yuan C."/>
            <person name="Ke Z."/>
        </authorList>
    </citation>
    <scope>NUCLEOTIDE SEQUENCE</scope>
    <source>
        <strain evidence="10">LB-8</strain>
    </source>
</reference>
<evidence type="ECO:0000256" key="8">
    <source>
        <dbReference type="SAM" id="SignalP"/>
    </source>
</evidence>
<dbReference type="PRINTS" id="PR00741">
    <property type="entry name" value="GLHYDRLASE29"/>
</dbReference>
<feature type="chain" id="PRO_5040984387" description="alpha-L-fucosidase" evidence="8">
    <location>
        <begin position="25"/>
        <end position="447"/>
    </location>
</feature>
<dbReference type="PANTHER" id="PTHR10030:SF37">
    <property type="entry name" value="ALPHA-L-FUCOSIDASE-RELATED"/>
    <property type="match status" value="1"/>
</dbReference>
<keyword evidence="11" id="KW-1185">Reference proteome</keyword>
<evidence type="ECO:0000259" key="9">
    <source>
        <dbReference type="Pfam" id="PF01120"/>
    </source>
</evidence>
<evidence type="ECO:0000313" key="11">
    <source>
        <dbReference type="Proteomes" id="UP001155483"/>
    </source>
</evidence>
<dbReference type="Pfam" id="PF01120">
    <property type="entry name" value="Alpha_L_fucos"/>
    <property type="match status" value="1"/>
</dbReference>
<dbReference type="EC" id="3.2.1.51" evidence="3"/>
<dbReference type="InterPro" id="IPR057739">
    <property type="entry name" value="Glyco_hydro_29_N"/>
</dbReference>
<dbReference type="GO" id="GO:0004560">
    <property type="term" value="F:alpha-L-fucosidase activity"/>
    <property type="evidence" value="ECO:0007669"/>
    <property type="project" value="InterPro"/>
</dbReference>
<keyword evidence="6" id="KW-0326">Glycosidase</keyword>
<gene>
    <name evidence="10" type="ORF">OCK74_06690</name>
</gene>
<feature type="site" description="May be important for catalysis" evidence="7">
    <location>
        <position position="268"/>
    </location>
</feature>
<dbReference type="InterPro" id="IPR017853">
    <property type="entry name" value="GH"/>
</dbReference>
<feature type="signal peptide" evidence="8">
    <location>
        <begin position="1"/>
        <end position="24"/>
    </location>
</feature>
<accession>A0A9X3BH19</accession>
<dbReference type="SUPFAM" id="SSF51445">
    <property type="entry name" value="(Trans)glycosidases"/>
    <property type="match status" value="1"/>
</dbReference>
<dbReference type="GO" id="GO:0006004">
    <property type="term" value="P:fucose metabolic process"/>
    <property type="evidence" value="ECO:0007669"/>
    <property type="project" value="InterPro"/>
</dbReference>
<sequence>MLKEKLFKAVLFISSFCCLTTVQAQTKVNPDSIRNKMQWFADAKLGIFIHWGIYAVNGIDESWSFHNKKISHADYMKQMKGFTASRYNPEEWAALIKESGARYAVITTKHHDGVALWPTKEKHYNVVKNTPAKRDLLTPFYAALNKQGIKRGAYYSLIDWSYPDYPGFLKDSNRYKVADEPQRWQRFQKFNENQINEINVAFKPDLWWFDGDWEHSAEEWDAANIRKSILSLKPDAIINGRLQGYGDYDTPEQNFPVTRPKFNWWELCMTSNSSWGYQPKDTAWKTPYEVITIFADAISNGGNLLLDIGPKEDGTIPPQQIHILKELGKWNHKHEEAIFNTLGGMPQGHFYGPSTLSKDSSILYLFLPGRVNGQVVVKGLKNKIKNIRVVGTSQTLQHKIVGKISWSPVPGLVYINVPPSVQDEYMSVLAVELDGPISLYKGQGGLN</sequence>
<dbReference type="SMART" id="SM00812">
    <property type="entry name" value="Alpha_L_fucos"/>
    <property type="match status" value="1"/>
</dbReference>
<evidence type="ECO:0000256" key="6">
    <source>
        <dbReference type="ARBA" id="ARBA00023295"/>
    </source>
</evidence>
<dbReference type="PANTHER" id="PTHR10030">
    <property type="entry name" value="ALPHA-L-FUCOSIDASE"/>
    <property type="match status" value="1"/>
</dbReference>
<evidence type="ECO:0000313" key="10">
    <source>
        <dbReference type="EMBL" id="MCU7548797.1"/>
    </source>
</evidence>
<dbReference type="Gene3D" id="3.20.20.80">
    <property type="entry name" value="Glycosidases"/>
    <property type="match status" value="1"/>
</dbReference>
<dbReference type="AlphaFoldDB" id="A0A9X3BH19"/>
<dbReference type="PIRSF" id="PIRSF001092">
    <property type="entry name" value="Alpha-L-fucosidase"/>
    <property type="match status" value="1"/>
</dbReference>
<proteinExistence type="inferred from homology"/>
<evidence type="ECO:0000256" key="3">
    <source>
        <dbReference type="ARBA" id="ARBA00012662"/>
    </source>
</evidence>
<evidence type="ECO:0000256" key="4">
    <source>
        <dbReference type="ARBA" id="ARBA00022729"/>
    </source>
</evidence>
<dbReference type="Proteomes" id="UP001155483">
    <property type="component" value="Unassembled WGS sequence"/>
</dbReference>
<evidence type="ECO:0000256" key="2">
    <source>
        <dbReference type="ARBA" id="ARBA00007951"/>
    </source>
</evidence>
<dbReference type="GO" id="GO:0016139">
    <property type="term" value="P:glycoside catabolic process"/>
    <property type="evidence" value="ECO:0007669"/>
    <property type="project" value="TreeGrafter"/>
</dbReference>
<comment type="caution">
    <text evidence="10">The sequence shown here is derived from an EMBL/GenBank/DDBJ whole genome shotgun (WGS) entry which is preliminary data.</text>
</comment>
<keyword evidence="4 8" id="KW-0732">Signal</keyword>